<proteinExistence type="predicted"/>
<gene>
    <name evidence="1" type="ORF">HX893_07415</name>
</gene>
<dbReference type="AlphaFoldDB" id="A0A7Y8KGB6"/>
<name>A0A7Y8KGB6_9PSED</name>
<dbReference type="EMBL" id="JACASD010000015">
    <property type="protein sequence ID" value="NWE87958.1"/>
    <property type="molecule type" value="Genomic_DNA"/>
</dbReference>
<accession>A0A7Y8KGB6</accession>
<comment type="caution">
    <text evidence="1">The sequence shown here is derived from an EMBL/GenBank/DDBJ whole genome shotgun (WGS) entry which is preliminary data.</text>
</comment>
<sequence>MSLQQRDHDTAVGWINTELAELRKEVGKPNASAAVRSSITLAFMLRAISDVEHREFQARIDEIYADYKPPHATAA</sequence>
<reference evidence="1 2" key="1">
    <citation type="submission" date="2020-04" db="EMBL/GenBank/DDBJ databases">
        <title>Molecular characterization of pseudomonads from Agaricus bisporus reveal novel blotch 2 pathogens in Western Europe.</title>
        <authorList>
            <person name="Taparia T."/>
            <person name="Krijger M."/>
            <person name="Haynes E."/>
            <person name="Elpinstone J.G."/>
            <person name="Noble R."/>
            <person name="Van Der Wolf J."/>
        </authorList>
    </citation>
    <scope>NUCLEOTIDE SEQUENCE [LARGE SCALE GENOMIC DNA]</scope>
    <source>
        <strain evidence="1 2">P8021</strain>
    </source>
</reference>
<organism evidence="1 2">
    <name type="scientific">Pseudomonas reactans</name>
    <dbReference type="NCBI Taxonomy" id="117680"/>
    <lineage>
        <taxon>Bacteria</taxon>
        <taxon>Pseudomonadati</taxon>
        <taxon>Pseudomonadota</taxon>
        <taxon>Gammaproteobacteria</taxon>
        <taxon>Pseudomonadales</taxon>
        <taxon>Pseudomonadaceae</taxon>
        <taxon>Pseudomonas</taxon>
    </lineage>
</organism>
<dbReference type="RefSeq" id="WP_177110734.1">
    <property type="nucleotide sequence ID" value="NZ_JACASD010000015.1"/>
</dbReference>
<protein>
    <submittedName>
        <fullName evidence="1">Uncharacterized protein</fullName>
    </submittedName>
</protein>
<dbReference type="Proteomes" id="UP000585226">
    <property type="component" value="Unassembled WGS sequence"/>
</dbReference>
<evidence type="ECO:0000313" key="1">
    <source>
        <dbReference type="EMBL" id="NWE87958.1"/>
    </source>
</evidence>
<evidence type="ECO:0000313" key="2">
    <source>
        <dbReference type="Proteomes" id="UP000585226"/>
    </source>
</evidence>